<reference evidence="1 2" key="1">
    <citation type="submission" date="2018-06" db="EMBL/GenBank/DDBJ databases">
        <title>Comparative genomics reveals the genomic features of Rhizophagus irregularis, R. cerebriforme, R. diaphanum and Gigaspora rosea, and their symbiotic lifestyle signature.</title>
        <authorList>
            <person name="Morin E."/>
            <person name="San Clemente H."/>
            <person name="Chen E.C.H."/>
            <person name="De La Providencia I."/>
            <person name="Hainaut M."/>
            <person name="Kuo A."/>
            <person name="Kohler A."/>
            <person name="Murat C."/>
            <person name="Tang N."/>
            <person name="Roy S."/>
            <person name="Loubradou J."/>
            <person name="Henrissat B."/>
            <person name="Grigoriev I.V."/>
            <person name="Corradi N."/>
            <person name="Roux C."/>
            <person name="Martin F.M."/>
        </authorList>
    </citation>
    <scope>NUCLEOTIDE SEQUENCE [LARGE SCALE GENOMIC DNA]</scope>
    <source>
        <strain evidence="1 2">DAOM 227022</strain>
    </source>
</reference>
<gene>
    <name evidence="1" type="ORF">C1645_833864</name>
</gene>
<organism evidence="1 2">
    <name type="scientific">Glomus cerebriforme</name>
    <dbReference type="NCBI Taxonomy" id="658196"/>
    <lineage>
        <taxon>Eukaryota</taxon>
        <taxon>Fungi</taxon>
        <taxon>Fungi incertae sedis</taxon>
        <taxon>Mucoromycota</taxon>
        <taxon>Glomeromycotina</taxon>
        <taxon>Glomeromycetes</taxon>
        <taxon>Glomerales</taxon>
        <taxon>Glomeraceae</taxon>
        <taxon>Glomus</taxon>
    </lineage>
</organism>
<keyword evidence="2" id="KW-1185">Reference proteome</keyword>
<name>A0A397SKU2_9GLOM</name>
<dbReference type="EMBL" id="QKYT01000573">
    <property type="protein sequence ID" value="RIA83431.1"/>
    <property type="molecule type" value="Genomic_DNA"/>
</dbReference>
<proteinExistence type="predicted"/>
<evidence type="ECO:0000313" key="2">
    <source>
        <dbReference type="Proteomes" id="UP000265703"/>
    </source>
</evidence>
<protein>
    <submittedName>
        <fullName evidence="1">Uncharacterized protein</fullName>
    </submittedName>
</protein>
<sequence>MEESTSRTFVPIDEQIYEVFTDLQRELIDNLHYGPYSREWWLARLTSDNTTFCPIRLVVQGNTQDIKDPNYNEFQPGYICQSEGLHSNVCESSSKAITSVYQKAFSNKTKHAGPLVMGFDIPHISEALLSDYWCIKQF</sequence>
<dbReference type="AlphaFoldDB" id="A0A397SKU2"/>
<accession>A0A397SKU2</accession>
<evidence type="ECO:0000313" key="1">
    <source>
        <dbReference type="EMBL" id="RIA83431.1"/>
    </source>
</evidence>
<comment type="caution">
    <text evidence="1">The sequence shown here is derived from an EMBL/GenBank/DDBJ whole genome shotgun (WGS) entry which is preliminary data.</text>
</comment>
<dbReference type="Proteomes" id="UP000265703">
    <property type="component" value="Unassembled WGS sequence"/>
</dbReference>
<dbReference type="OrthoDB" id="2306061at2759"/>